<dbReference type="EMBL" id="CP095061">
    <property type="protein sequence ID" value="UOQ68007.1"/>
    <property type="molecule type" value="Genomic_DNA"/>
</dbReference>
<evidence type="ECO:0000313" key="1">
    <source>
        <dbReference type="EMBL" id="UOQ68007.1"/>
    </source>
</evidence>
<keyword evidence="2" id="KW-1185">Reference proteome</keyword>
<organism evidence="1 2">
    <name type="scientific">Hymenobacter volaticus</name>
    <dbReference type="NCBI Taxonomy" id="2932254"/>
    <lineage>
        <taxon>Bacteria</taxon>
        <taxon>Pseudomonadati</taxon>
        <taxon>Bacteroidota</taxon>
        <taxon>Cytophagia</taxon>
        <taxon>Cytophagales</taxon>
        <taxon>Hymenobacteraceae</taxon>
        <taxon>Hymenobacter</taxon>
    </lineage>
</organism>
<sequence>MAVQNIDLEWPYGGYADLHNDYKFSQLTYVPVEARLILSWQKSSGEWAKNASAQALHLIFEQVSYLQVKARDPEYPISEDDCLRDICCTSSEARTDFDDVWVDPNPPMEYDLQLVFQSEWGIKVNADTVRIQLES</sequence>
<dbReference type="Proteomes" id="UP000830401">
    <property type="component" value="Chromosome"/>
</dbReference>
<gene>
    <name evidence="1" type="ORF">MUN86_09195</name>
</gene>
<accession>A0ABY4GAS0</accession>
<evidence type="ECO:0000313" key="2">
    <source>
        <dbReference type="Proteomes" id="UP000830401"/>
    </source>
</evidence>
<name>A0ABY4GAS0_9BACT</name>
<reference evidence="1" key="1">
    <citation type="submission" date="2022-04" db="EMBL/GenBank/DDBJ databases">
        <title>Hymenobacter sp. isolated from the air.</title>
        <authorList>
            <person name="Won M."/>
            <person name="Lee C.-M."/>
            <person name="Woen H.-Y."/>
            <person name="Kwon S.-W."/>
        </authorList>
    </citation>
    <scope>NUCLEOTIDE SEQUENCE</scope>
    <source>
        <strain evidence="1">5420S-77</strain>
    </source>
</reference>
<protein>
    <submittedName>
        <fullName evidence="1">Uncharacterized protein</fullName>
    </submittedName>
</protein>
<proteinExistence type="predicted"/>
<dbReference type="RefSeq" id="WP_245124459.1">
    <property type="nucleotide sequence ID" value="NZ_CP095061.1"/>
</dbReference>